<keyword evidence="3 5" id="KW-1133">Transmembrane helix</keyword>
<feature type="transmembrane region" description="Helical" evidence="5">
    <location>
        <begin position="204"/>
        <end position="223"/>
    </location>
</feature>
<keyword evidence="2 5" id="KW-0812">Transmembrane</keyword>
<dbReference type="EMBL" id="QEFD01000209">
    <property type="protein sequence ID" value="PVU74475.1"/>
    <property type="molecule type" value="Genomic_DNA"/>
</dbReference>
<comment type="similarity">
    <text evidence="5">Belongs to the 4-toluene sulfonate uptake permease (TSUP) (TC 2.A.102) family.</text>
</comment>
<comment type="caution">
    <text evidence="6">The sequence shown here is derived from an EMBL/GenBank/DDBJ whole genome shotgun (WGS) entry which is preliminary data.</text>
</comment>
<organism evidence="6 7">
    <name type="scientific">Acidianus hospitalis</name>
    <dbReference type="NCBI Taxonomy" id="563177"/>
    <lineage>
        <taxon>Archaea</taxon>
        <taxon>Thermoproteota</taxon>
        <taxon>Thermoprotei</taxon>
        <taxon>Sulfolobales</taxon>
        <taxon>Sulfolobaceae</taxon>
        <taxon>Acidianus</taxon>
    </lineage>
</organism>
<dbReference type="InterPro" id="IPR002781">
    <property type="entry name" value="TM_pro_TauE-like"/>
</dbReference>
<feature type="transmembrane region" description="Helical" evidence="5">
    <location>
        <begin position="37"/>
        <end position="58"/>
    </location>
</feature>
<dbReference type="AlphaFoldDB" id="A0A2T9X353"/>
<evidence type="ECO:0000256" key="3">
    <source>
        <dbReference type="ARBA" id="ARBA00022989"/>
    </source>
</evidence>
<name>A0A2T9X353_9CREN</name>
<dbReference type="GO" id="GO:0005886">
    <property type="term" value="C:plasma membrane"/>
    <property type="evidence" value="ECO:0007669"/>
    <property type="project" value="UniProtKB-SubCell"/>
</dbReference>
<feature type="transmembrane region" description="Helical" evidence="5">
    <location>
        <begin position="100"/>
        <end position="117"/>
    </location>
</feature>
<accession>A0A2T9X353</accession>
<evidence type="ECO:0000313" key="6">
    <source>
        <dbReference type="EMBL" id="PVU74475.1"/>
    </source>
</evidence>
<dbReference type="Proteomes" id="UP000245638">
    <property type="component" value="Unassembled WGS sequence"/>
</dbReference>
<dbReference type="InterPro" id="IPR051598">
    <property type="entry name" value="TSUP/Inactive_protease-like"/>
</dbReference>
<keyword evidence="5" id="KW-1003">Cell membrane</keyword>
<evidence type="ECO:0000256" key="2">
    <source>
        <dbReference type="ARBA" id="ARBA00022692"/>
    </source>
</evidence>
<feature type="transmembrane region" description="Helical" evidence="5">
    <location>
        <begin position="229"/>
        <end position="248"/>
    </location>
</feature>
<evidence type="ECO:0000256" key="5">
    <source>
        <dbReference type="RuleBase" id="RU363041"/>
    </source>
</evidence>
<feature type="transmembrane region" description="Helical" evidence="5">
    <location>
        <begin position="177"/>
        <end position="197"/>
    </location>
</feature>
<dbReference type="PANTHER" id="PTHR43701:SF2">
    <property type="entry name" value="MEMBRANE TRANSPORTER PROTEIN YJNA-RELATED"/>
    <property type="match status" value="1"/>
</dbReference>
<dbReference type="Pfam" id="PF01925">
    <property type="entry name" value="TauE"/>
    <property type="match status" value="1"/>
</dbReference>
<feature type="transmembrane region" description="Helical" evidence="5">
    <location>
        <begin position="70"/>
        <end position="94"/>
    </location>
</feature>
<evidence type="ECO:0000256" key="4">
    <source>
        <dbReference type="ARBA" id="ARBA00023136"/>
    </source>
</evidence>
<feature type="transmembrane region" description="Helical" evidence="5">
    <location>
        <begin position="137"/>
        <end position="165"/>
    </location>
</feature>
<evidence type="ECO:0000256" key="1">
    <source>
        <dbReference type="ARBA" id="ARBA00004141"/>
    </source>
</evidence>
<protein>
    <recommendedName>
        <fullName evidence="5">Probable membrane transporter protein</fullName>
    </recommendedName>
</protein>
<reference evidence="6 7" key="1">
    <citation type="journal article" date="2015" name="Appl. Environ. Microbiol.">
        <title>Nanoarchaeota, Their Sulfolobales Host, and Nanoarchaeota Virus Distribution across Yellowstone National Park Hot Springs.</title>
        <authorList>
            <person name="Munson-McGee J.H."/>
            <person name="Field E.K."/>
            <person name="Bateson M."/>
            <person name="Rooney C."/>
            <person name="Stepanauskas R."/>
            <person name="Young M.J."/>
        </authorList>
    </citation>
    <scope>NUCLEOTIDE SEQUENCE [LARGE SCALE GENOMIC DNA]</scope>
    <source>
        <strain evidence="6">SCGC AC-742_N10</strain>
    </source>
</reference>
<keyword evidence="4 5" id="KW-0472">Membrane</keyword>
<dbReference type="PANTHER" id="PTHR43701">
    <property type="entry name" value="MEMBRANE TRANSPORTER PROTEIN MJ0441-RELATED"/>
    <property type="match status" value="1"/>
</dbReference>
<proteinExistence type="inferred from homology"/>
<comment type="subcellular location">
    <subcellularLocation>
        <location evidence="5">Cell membrane</location>
        <topology evidence="5">Multi-pass membrane protein</topology>
    </subcellularLocation>
    <subcellularLocation>
        <location evidence="1">Membrane</location>
        <topology evidence="1">Multi-pass membrane protein</topology>
    </subcellularLocation>
</comment>
<evidence type="ECO:0000313" key="7">
    <source>
        <dbReference type="Proteomes" id="UP000245638"/>
    </source>
</evidence>
<sequence length="251" mass="26900">MNLIFLSIIFILTWILSALFAVAGVGAANTLIPIYYSLGIPFSIAAAAGLLLNVFSLSSATVNNGKRGRVLWKLGTIFLIPAVIMAPIGAFIGIHTPRKILLWIFVAFLGYTLYNLIRGRAKEETNKFSGNIKGYILGITVGAIAGFLGGLLGVGGGMIILPVLALIEKDYKKVSATAGYVALFSSASGFTSYLFLLRGISYDLWLVILIGGILGGFSGSYLMNKMKTLYVKYTIVSIITFVLIKILIGII</sequence>
<gene>
    <name evidence="6" type="ORF">DDW13_07270</name>
</gene>